<dbReference type="OrthoDB" id="5846262at2759"/>
<feature type="non-terminal residue" evidence="1">
    <location>
        <position position="1"/>
    </location>
</feature>
<name>A0A1S0TEL7_LOALO</name>
<dbReference type="InParanoid" id="A0A1S0TEL7"/>
<dbReference type="AlphaFoldDB" id="A0A1S0TEL7"/>
<dbReference type="CTD" id="9953726"/>
<dbReference type="GeneID" id="9953726"/>
<accession>A0A1S0TEL7</accession>
<proteinExistence type="predicted"/>
<sequence>AYVENLVNLTWHEEPPYFPFGSNSEIKTNDMVITNTRFEKCLTPYQMFRGS</sequence>
<dbReference type="EMBL" id="JH716993">
    <property type="protein sequence ID" value="EFO12305.1"/>
    <property type="molecule type" value="Genomic_DNA"/>
</dbReference>
<dbReference type="RefSeq" id="XP_003151764.1">
    <property type="nucleotide sequence ID" value="XM_003151716.1"/>
</dbReference>
<protein>
    <submittedName>
        <fullName evidence="1">Uncharacterized protein</fullName>
    </submittedName>
</protein>
<gene>
    <name evidence="1" type="ORF">LOAG_16228</name>
</gene>
<feature type="non-terminal residue" evidence="1">
    <location>
        <position position="51"/>
    </location>
</feature>
<evidence type="ECO:0000313" key="1">
    <source>
        <dbReference type="EMBL" id="EFO12305.1"/>
    </source>
</evidence>
<dbReference type="KEGG" id="loa:LOAG_16228"/>
<reference evidence="1" key="1">
    <citation type="submission" date="2012-04" db="EMBL/GenBank/DDBJ databases">
        <title>The Genome Sequence of Loa loa.</title>
        <authorList>
            <consortium name="The Broad Institute Genome Sequencing Platform"/>
            <consortium name="Broad Institute Genome Sequencing Center for Infectious Disease"/>
            <person name="Nutman T.B."/>
            <person name="Fink D.L."/>
            <person name="Russ C."/>
            <person name="Young S."/>
            <person name="Zeng Q."/>
            <person name="Gargeya S."/>
            <person name="Alvarado L."/>
            <person name="Berlin A."/>
            <person name="Chapman S.B."/>
            <person name="Chen Z."/>
            <person name="Freedman E."/>
            <person name="Gellesch M."/>
            <person name="Goldberg J."/>
            <person name="Griggs A."/>
            <person name="Gujja S."/>
            <person name="Heilman E.R."/>
            <person name="Heiman D."/>
            <person name="Howarth C."/>
            <person name="Mehta T."/>
            <person name="Neiman D."/>
            <person name="Pearson M."/>
            <person name="Roberts A."/>
            <person name="Saif S."/>
            <person name="Shea T."/>
            <person name="Shenoy N."/>
            <person name="Sisk P."/>
            <person name="Stolte C."/>
            <person name="Sykes S."/>
            <person name="White J."/>
            <person name="Yandava C."/>
            <person name="Haas B."/>
            <person name="Henn M.R."/>
            <person name="Nusbaum C."/>
            <person name="Birren B."/>
        </authorList>
    </citation>
    <scope>NUCLEOTIDE SEQUENCE [LARGE SCALE GENOMIC DNA]</scope>
</reference>
<organism evidence="1">
    <name type="scientific">Loa loa</name>
    <name type="common">Eye worm</name>
    <name type="synonym">Filaria loa</name>
    <dbReference type="NCBI Taxonomy" id="7209"/>
    <lineage>
        <taxon>Eukaryota</taxon>
        <taxon>Metazoa</taxon>
        <taxon>Ecdysozoa</taxon>
        <taxon>Nematoda</taxon>
        <taxon>Chromadorea</taxon>
        <taxon>Rhabditida</taxon>
        <taxon>Spirurina</taxon>
        <taxon>Spiruromorpha</taxon>
        <taxon>Filarioidea</taxon>
        <taxon>Onchocercidae</taxon>
        <taxon>Loa</taxon>
    </lineage>
</organism>